<dbReference type="RefSeq" id="WP_181837085.1">
    <property type="nucleotide sequence ID" value="NZ_JACERN010000041.1"/>
</dbReference>
<evidence type="ECO:0000259" key="2">
    <source>
        <dbReference type="PROSITE" id="PS50110"/>
    </source>
</evidence>
<dbReference type="InterPro" id="IPR035919">
    <property type="entry name" value="EAL_sf"/>
</dbReference>
<feature type="domain" description="EAL" evidence="3">
    <location>
        <begin position="148"/>
        <end position="403"/>
    </location>
</feature>
<dbReference type="Proteomes" id="UP000545606">
    <property type="component" value="Unassembled WGS sequence"/>
</dbReference>
<feature type="domain" description="Response regulatory" evidence="2">
    <location>
        <begin position="14"/>
        <end position="134"/>
    </location>
</feature>
<dbReference type="Gene3D" id="3.20.20.450">
    <property type="entry name" value="EAL domain"/>
    <property type="match status" value="1"/>
</dbReference>
<dbReference type="SUPFAM" id="SSF141868">
    <property type="entry name" value="EAL domain-like"/>
    <property type="match status" value="1"/>
</dbReference>
<evidence type="ECO:0000256" key="1">
    <source>
        <dbReference type="PROSITE-ProRule" id="PRU00169"/>
    </source>
</evidence>
<dbReference type="SMART" id="SM00448">
    <property type="entry name" value="REC"/>
    <property type="match status" value="1"/>
</dbReference>
<keyword evidence="5" id="KW-1185">Reference proteome</keyword>
<dbReference type="GO" id="GO:0071111">
    <property type="term" value="F:cyclic-guanylate-specific phosphodiesterase activity"/>
    <property type="evidence" value="ECO:0007669"/>
    <property type="project" value="InterPro"/>
</dbReference>
<dbReference type="Gene3D" id="3.40.50.2300">
    <property type="match status" value="1"/>
</dbReference>
<dbReference type="SUPFAM" id="SSF52172">
    <property type="entry name" value="CheY-like"/>
    <property type="match status" value="1"/>
</dbReference>
<protein>
    <submittedName>
        <fullName evidence="4">EAL domain-containing response regulator</fullName>
    </submittedName>
</protein>
<evidence type="ECO:0000313" key="5">
    <source>
        <dbReference type="Proteomes" id="UP000545606"/>
    </source>
</evidence>
<dbReference type="PANTHER" id="PTHR33121">
    <property type="entry name" value="CYCLIC DI-GMP PHOSPHODIESTERASE PDEF"/>
    <property type="match status" value="1"/>
</dbReference>
<evidence type="ECO:0000259" key="3">
    <source>
        <dbReference type="PROSITE" id="PS50883"/>
    </source>
</evidence>
<dbReference type="CDD" id="cd01948">
    <property type="entry name" value="EAL"/>
    <property type="match status" value="1"/>
</dbReference>
<dbReference type="SMART" id="SM00052">
    <property type="entry name" value="EAL"/>
    <property type="match status" value="1"/>
</dbReference>
<reference evidence="4 5" key="1">
    <citation type="submission" date="2020-07" db="EMBL/GenBank/DDBJ databases">
        <title>Draft genome sequence of violacein-producing bacteria and related species.</title>
        <authorList>
            <person name="Wilson H.S."/>
            <person name="De Leon M.E."/>
        </authorList>
    </citation>
    <scope>NUCLEOTIDE SEQUENCE [LARGE SCALE GENOMIC DNA]</scope>
    <source>
        <strain evidence="4 5">HSC-21Su07</strain>
    </source>
</reference>
<gene>
    <name evidence="4" type="ORF">H2Z84_17510</name>
</gene>
<dbReference type="GO" id="GO:0000160">
    <property type="term" value="P:phosphorelay signal transduction system"/>
    <property type="evidence" value="ECO:0007669"/>
    <property type="project" value="InterPro"/>
</dbReference>
<dbReference type="InterPro" id="IPR050706">
    <property type="entry name" value="Cyclic-di-GMP_PDE-like"/>
</dbReference>
<keyword evidence="1" id="KW-0597">Phosphoprotein</keyword>
<comment type="caution">
    <text evidence="4">The sequence shown here is derived from an EMBL/GenBank/DDBJ whole genome shotgun (WGS) entry which is preliminary data.</text>
</comment>
<sequence length="408" mass="45348">MSSQSSGNKTFPLKILIVEDHAIQRMVLRQLLRELGAILIDEAEDGYQALSCLESSCYDLVICDLDMPNLDGIQLMRHLRLLDNLPQLIFCSVQAADILQSVQRVGGYHELPVLGCLAKPLSRAVLSPLLLRVLQSRTAEAGSVAGRYHFSRNELQNGLRAKQIQPWYQPKIDPQTSRVVSVEALARWQHPELGLLGPALFLPRIDETGLSEQLLCSMLEQGVGDCRHWDMQFPELKLGVAININMREFDQPGMPDKLKKIMQGGHLPPSRITIELTETQPLDNLSCSLENAIRLRVMGFNLALDDFGAGYSGFHHLREIPANSVKIDRTLVHHAAGDPTAEKLLGFAVRMLQSQNVAVVVEGVSRQQDFDLVKQLRVDLVQGFLLAEPMPPARLAQFIGGRHGMLVA</sequence>
<organism evidence="4 5">
    <name type="scientific">Aquitalea aquatica</name>
    <dbReference type="NCBI Taxonomy" id="3044273"/>
    <lineage>
        <taxon>Bacteria</taxon>
        <taxon>Pseudomonadati</taxon>
        <taxon>Pseudomonadota</taxon>
        <taxon>Betaproteobacteria</taxon>
        <taxon>Neisseriales</taxon>
        <taxon>Chromobacteriaceae</taxon>
        <taxon>Aquitalea</taxon>
    </lineage>
</organism>
<dbReference type="InterPro" id="IPR011006">
    <property type="entry name" value="CheY-like_superfamily"/>
</dbReference>
<dbReference type="InterPro" id="IPR001789">
    <property type="entry name" value="Sig_transdc_resp-reg_receiver"/>
</dbReference>
<dbReference type="PROSITE" id="PS50110">
    <property type="entry name" value="RESPONSE_REGULATORY"/>
    <property type="match status" value="1"/>
</dbReference>
<dbReference type="Pfam" id="PF00072">
    <property type="entry name" value="Response_reg"/>
    <property type="match status" value="1"/>
</dbReference>
<dbReference type="AlphaFoldDB" id="A0A838Y402"/>
<dbReference type="PROSITE" id="PS50883">
    <property type="entry name" value="EAL"/>
    <property type="match status" value="1"/>
</dbReference>
<feature type="modified residue" description="4-aspartylphosphate" evidence="1">
    <location>
        <position position="64"/>
    </location>
</feature>
<dbReference type="EMBL" id="JACERN010000041">
    <property type="protein sequence ID" value="MBA4710170.1"/>
    <property type="molecule type" value="Genomic_DNA"/>
</dbReference>
<dbReference type="Pfam" id="PF00563">
    <property type="entry name" value="EAL"/>
    <property type="match status" value="1"/>
</dbReference>
<evidence type="ECO:0000313" key="4">
    <source>
        <dbReference type="EMBL" id="MBA4710170.1"/>
    </source>
</evidence>
<proteinExistence type="predicted"/>
<accession>A0A838Y402</accession>
<dbReference type="PANTHER" id="PTHR33121:SF70">
    <property type="entry name" value="SIGNALING PROTEIN YKOW"/>
    <property type="match status" value="1"/>
</dbReference>
<name>A0A838Y402_9NEIS</name>
<dbReference type="InterPro" id="IPR001633">
    <property type="entry name" value="EAL_dom"/>
</dbReference>